<sequence>MSYFSNNTQPLKKYKTTPSKRDLPNWPFAEYSDCPQIELPTLAEQQQIQTQNSWMLPQMLAYFGHFVVKRNDPDANGLRLIDPLATLEHNIGRDPYRMGLWKVACRLNRSSLVKAQSREPTYSALVPLILAGIKKYQDIPYKHWSTKNLEYIVARDLAEAMSVESIPSLTSAELLEIQATGLEYKSGPKAGTSRSPTGTWTLYNISNTPLGMLPKLATTMLTQIWVAHPSLRNSYMVLHPIEWDTMPEPLINVEPLAAKWSAEGSVNTSPGGNVGNVGNVGNFGNLGSRWDV</sequence>
<name>A0A6J5PVS3_9CAUD</name>
<dbReference type="EMBL" id="LR798422">
    <property type="protein sequence ID" value="CAB5230643.1"/>
    <property type="molecule type" value="Genomic_DNA"/>
</dbReference>
<organism evidence="1">
    <name type="scientific">uncultured Caudovirales phage</name>
    <dbReference type="NCBI Taxonomy" id="2100421"/>
    <lineage>
        <taxon>Viruses</taxon>
        <taxon>Duplodnaviria</taxon>
        <taxon>Heunggongvirae</taxon>
        <taxon>Uroviricota</taxon>
        <taxon>Caudoviricetes</taxon>
        <taxon>Peduoviridae</taxon>
        <taxon>Maltschvirus</taxon>
        <taxon>Maltschvirus maltsch</taxon>
    </lineage>
</organism>
<proteinExistence type="predicted"/>
<evidence type="ECO:0000313" key="2">
    <source>
        <dbReference type="EMBL" id="CAB4185172.1"/>
    </source>
</evidence>
<reference evidence="1" key="1">
    <citation type="submission" date="2020-05" db="EMBL/GenBank/DDBJ databases">
        <authorList>
            <person name="Chiriac C."/>
            <person name="Salcher M."/>
            <person name="Ghai R."/>
            <person name="Kavagutti S V."/>
        </authorList>
    </citation>
    <scope>NUCLEOTIDE SEQUENCE</scope>
</reference>
<evidence type="ECO:0000313" key="4">
    <source>
        <dbReference type="EMBL" id="CAB4215856.1"/>
    </source>
</evidence>
<dbReference type="EMBL" id="LR797194">
    <property type="protein sequence ID" value="CAB4193650.1"/>
    <property type="molecule type" value="Genomic_DNA"/>
</dbReference>
<gene>
    <name evidence="2" type="ORF">UFOVP1123_27</name>
    <name evidence="3" type="ORF">UFOVP1239_123</name>
    <name evidence="4" type="ORF">UFOVP1484_31</name>
    <name evidence="5" type="ORF">UFOVP1577_37</name>
    <name evidence="1" type="ORF">UFOVP961_99</name>
</gene>
<evidence type="ECO:0000313" key="1">
    <source>
        <dbReference type="EMBL" id="CAB4174937.1"/>
    </source>
</evidence>
<dbReference type="EMBL" id="LR797079">
    <property type="protein sequence ID" value="CAB4185172.1"/>
    <property type="molecule type" value="Genomic_DNA"/>
</dbReference>
<evidence type="ECO:0000313" key="5">
    <source>
        <dbReference type="EMBL" id="CAB5230643.1"/>
    </source>
</evidence>
<evidence type="ECO:0000313" key="3">
    <source>
        <dbReference type="EMBL" id="CAB4193650.1"/>
    </source>
</evidence>
<dbReference type="EMBL" id="LR797435">
    <property type="protein sequence ID" value="CAB4215856.1"/>
    <property type="molecule type" value="Genomic_DNA"/>
</dbReference>
<dbReference type="EMBL" id="LR796912">
    <property type="protein sequence ID" value="CAB4174937.1"/>
    <property type="molecule type" value="Genomic_DNA"/>
</dbReference>
<accession>A0A6J5PVS3</accession>
<protein>
    <submittedName>
        <fullName evidence="1">Uncharacterized protein</fullName>
    </submittedName>
</protein>